<protein>
    <recommendedName>
        <fullName evidence="4">Prenyltransferase</fullName>
    </recommendedName>
</protein>
<evidence type="ECO:0000313" key="2">
    <source>
        <dbReference type="EMBL" id="TGK84669.1"/>
    </source>
</evidence>
<reference evidence="2" key="1">
    <citation type="journal article" date="2019" name="PLoS Negl. Trop. Dis.">
        <title>Revisiting the worldwide diversity of Leptospira species in the environment.</title>
        <authorList>
            <person name="Vincent A.T."/>
            <person name="Schiettekatte O."/>
            <person name="Bourhy P."/>
            <person name="Veyrier F.J."/>
            <person name="Picardeau M."/>
        </authorList>
    </citation>
    <scope>NUCLEOTIDE SEQUENCE [LARGE SCALE GENOMIC DNA]</scope>
    <source>
        <strain evidence="2">201800287</strain>
    </source>
</reference>
<keyword evidence="1" id="KW-1133">Transmembrane helix</keyword>
<feature type="transmembrane region" description="Helical" evidence="1">
    <location>
        <begin position="153"/>
        <end position="169"/>
    </location>
</feature>
<feature type="transmembrane region" description="Helical" evidence="1">
    <location>
        <begin position="7"/>
        <end position="30"/>
    </location>
</feature>
<evidence type="ECO:0000313" key="3">
    <source>
        <dbReference type="Proteomes" id="UP000298009"/>
    </source>
</evidence>
<feature type="transmembrane region" description="Helical" evidence="1">
    <location>
        <begin position="197"/>
        <end position="214"/>
    </location>
</feature>
<feature type="transmembrane region" description="Helical" evidence="1">
    <location>
        <begin position="36"/>
        <end position="56"/>
    </location>
</feature>
<sequence>MVRFGKLTSFLAVDVLVSVWANLSFFSLYGNEKIRFTLLLFYTSSVWALYLTDHLWDALREKDLVSERGKFYLRHRHLIVSFIIFLILISLFVGFYFELSFLLKNLPLLLAFLFSVCLIVFHLSPIPKEILVSGLYTLGVIAPFGSFGGKNPLVLVFFFHVFANVLLTYNQDRAFDLVQNTFTLTEILDSKKLRTSVLSLLGMGILILLALEIWCSLSFPFLFGMGLCYFWLGVCCFLPMDGFRFKSACELSYLPLFLPQIFFFFSPLP</sequence>
<evidence type="ECO:0008006" key="4">
    <source>
        <dbReference type="Google" id="ProtNLM"/>
    </source>
</evidence>
<keyword evidence="1" id="KW-0812">Transmembrane</keyword>
<organism evidence="2 3">
    <name type="scientific">Leptospira noumeaensis</name>
    <dbReference type="NCBI Taxonomy" id="2484964"/>
    <lineage>
        <taxon>Bacteria</taxon>
        <taxon>Pseudomonadati</taxon>
        <taxon>Spirochaetota</taxon>
        <taxon>Spirochaetia</taxon>
        <taxon>Leptospirales</taxon>
        <taxon>Leptospiraceae</taxon>
        <taxon>Leptospira</taxon>
    </lineage>
</organism>
<feature type="transmembrane region" description="Helical" evidence="1">
    <location>
        <begin position="220"/>
        <end position="239"/>
    </location>
</feature>
<name>A0A4R9IDC5_9LEPT</name>
<feature type="transmembrane region" description="Helical" evidence="1">
    <location>
        <begin position="251"/>
        <end position="268"/>
    </location>
</feature>
<proteinExistence type="predicted"/>
<accession>A0A4R9IDC5</accession>
<gene>
    <name evidence="2" type="ORF">EHQ24_06375</name>
</gene>
<dbReference type="Proteomes" id="UP000298009">
    <property type="component" value="Unassembled WGS sequence"/>
</dbReference>
<keyword evidence="1" id="KW-0472">Membrane</keyword>
<comment type="caution">
    <text evidence="2">The sequence shown here is derived from an EMBL/GenBank/DDBJ whole genome shotgun (WGS) entry which is preliminary data.</text>
</comment>
<feature type="transmembrane region" description="Helical" evidence="1">
    <location>
        <begin position="103"/>
        <end position="123"/>
    </location>
</feature>
<dbReference type="EMBL" id="RQFK01000014">
    <property type="protein sequence ID" value="TGK84669.1"/>
    <property type="molecule type" value="Genomic_DNA"/>
</dbReference>
<evidence type="ECO:0000256" key="1">
    <source>
        <dbReference type="SAM" id="Phobius"/>
    </source>
</evidence>
<feature type="transmembrane region" description="Helical" evidence="1">
    <location>
        <begin position="77"/>
        <end position="97"/>
    </location>
</feature>
<dbReference type="OrthoDB" id="345074at2"/>
<dbReference type="AlphaFoldDB" id="A0A4R9IDC5"/>
<feature type="transmembrane region" description="Helical" evidence="1">
    <location>
        <begin position="130"/>
        <end position="147"/>
    </location>
</feature>
<keyword evidence="3" id="KW-1185">Reference proteome</keyword>